<dbReference type="EMBL" id="EQ962654">
    <property type="protein sequence ID" value="EED20089.1"/>
    <property type="molecule type" value="Genomic_DNA"/>
</dbReference>
<evidence type="ECO:0000313" key="2">
    <source>
        <dbReference type="EMBL" id="EED20089.1"/>
    </source>
</evidence>
<name>B8M5W2_TALSN</name>
<reference evidence="3" key="1">
    <citation type="journal article" date="2015" name="Genome Announc.">
        <title>Genome sequence of the AIDS-associated pathogen Penicillium marneffei (ATCC18224) and its near taxonomic relative Talaromyces stipitatus (ATCC10500).</title>
        <authorList>
            <person name="Nierman W.C."/>
            <person name="Fedorova-Abrams N.D."/>
            <person name="Andrianopoulos A."/>
        </authorList>
    </citation>
    <scope>NUCLEOTIDE SEQUENCE [LARGE SCALE GENOMIC DNA]</scope>
    <source>
        <strain evidence="3">ATCC 10500 / CBS 375.48 / QM 6759 / NRRL 1006</strain>
    </source>
</reference>
<accession>B8M5W2</accession>
<gene>
    <name evidence="2" type="ORF">TSTA_033350</name>
</gene>
<feature type="non-terminal residue" evidence="2">
    <location>
        <position position="1"/>
    </location>
</feature>
<keyword evidence="3" id="KW-1185">Reference proteome</keyword>
<evidence type="ECO:0000313" key="3">
    <source>
        <dbReference type="Proteomes" id="UP000001745"/>
    </source>
</evidence>
<dbReference type="InParanoid" id="B8M5W2"/>
<dbReference type="GeneID" id="8105073"/>
<organism evidence="2 3">
    <name type="scientific">Talaromyces stipitatus (strain ATCC 10500 / CBS 375.48 / QM 6759 / NRRL 1006)</name>
    <name type="common">Penicillium stipitatum</name>
    <dbReference type="NCBI Taxonomy" id="441959"/>
    <lineage>
        <taxon>Eukaryota</taxon>
        <taxon>Fungi</taxon>
        <taxon>Dikarya</taxon>
        <taxon>Ascomycota</taxon>
        <taxon>Pezizomycotina</taxon>
        <taxon>Eurotiomycetes</taxon>
        <taxon>Eurotiomycetidae</taxon>
        <taxon>Eurotiales</taxon>
        <taxon>Trichocomaceae</taxon>
        <taxon>Talaromyces</taxon>
        <taxon>Talaromyces sect. Talaromyces</taxon>
    </lineage>
</organism>
<keyword evidence="1" id="KW-0175">Coiled coil</keyword>
<dbReference type="Proteomes" id="UP000001745">
    <property type="component" value="Unassembled WGS sequence"/>
</dbReference>
<feature type="coiled-coil region" evidence="1">
    <location>
        <begin position="92"/>
        <end position="123"/>
    </location>
</feature>
<dbReference type="AlphaFoldDB" id="B8M5W2"/>
<protein>
    <submittedName>
        <fullName evidence="2">Uncharacterized protein</fullName>
    </submittedName>
</protein>
<proteinExistence type="predicted"/>
<dbReference type="VEuPathDB" id="FungiDB:TSTA_033350"/>
<sequence>ERNIPSSPTTGSRSPPRDTLAFEKDVKRLRRDIAAISDFFDQISPFLSRRVNRIVDAGLSKAHQSDLYEHHIELLTEIGGVLTVNDTNPAIENRKLDEMEKNKRRIERERERAREREAREMAQQQSLQAIQEPIDESAVSYLPDSSLLFIDIEGEARL</sequence>
<dbReference type="RefSeq" id="XP_002480523.1">
    <property type="nucleotide sequence ID" value="XM_002480478.1"/>
</dbReference>
<dbReference type="HOGENOM" id="CLU_1673533_0_0_1"/>
<dbReference type="PhylomeDB" id="B8M5W2"/>
<evidence type="ECO:0000256" key="1">
    <source>
        <dbReference type="SAM" id="Coils"/>
    </source>
</evidence>